<organism evidence="2 3">
    <name type="scientific">Linum tenue</name>
    <dbReference type="NCBI Taxonomy" id="586396"/>
    <lineage>
        <taxon>Eukaryota</taxon>
        <taxon>Viridiplantae</taxon>
        <taxon>Streptophyta</taxon>
        <taxon>Embryophyta</taxon>
        <taxon>Tracheophyta</taxon>
        <taxon>Spermatophyta</taxon>
        <taxon>Magnoliopsida</taxon>
        <taxon>eudicotyledons</taxon>
        <taxon>Gunneridae</taxon>
        <taxon>Pentapetalae</taxon>
        <taxon>rosids</taxon>
        <taxon>fabids</taxon>
        <taxon>Malpighiales</taxon>
        <taxon>Linaceae</taxon>
        <taxon>Linum</taxon>
    </lineage>
</organism>
<dbReference type="EMBL" id="CAMGYJ010000011">
    <property type="protein sequence ID" value="CAI0559428.1"/>
    <property type="molecule type" value="Genomic_DNA"/>
</dbReference>
<evidence type="ECO:0000313" key="2">
    <source>
        <dbReference type="EMBL" id="CAI0559428.1"/>
    </source>
</evidence>
<reference evidence="2" key="1">
    <citation type="submission" date="2022-08" db="EMBL/GenBank/DDBJ databases">
        <authorList>
            <person name="Gutierrez-Valencia J."/>
        </authorList>
    </citation>
    <scope>NUCLEOTIDE SEQUENCE</scope>
</reference>
<comment type="caution">
    <text evidence="2">The sequence shown here is derived from an EMBL/GenBank/DDBJ whole genome shotgun (WGS) entry which is preliminary data.</text>
</comment>
<keyword evidence="1" id="KW-1133">Transmembrane helix</keyword>
<proteinExistence type="predicted"/>
<gene>
    <name evidence="2" type="ORF">LITE_LOCUS49207</name>
</gene>
<evidence type="ECO:0000256" key="1">
    <source>
        <dbReference type="SAM" id="Phobius"/>
    </source>
</evidence>
<dbReference type="Proteomes" id="UP001154282">
    <property type="component" value="Unassembled WGS sequence"/>
</dbReference>
<evidence type="ECO:0000313" key="3">
    <source>
        <dbReference type="Proteomes" id="UP001154282"/>
    </source>
</evidence>
<accession>A0AAV0RT81</accession>
<feature type="transmembrane region" description="Helical" evidence="1">
    <location>
        <begin position="117"/>
        <end position="136"/>
    </location>
</feature>
<dbReference type="AlphaFoldDB" id="A0AAV0RT81"/>
<keyword evidence="1" id="KW-0472">Membrane</keyword>
<protein>
    <submittedName>
        <fullName evidence="2">Uncharacterized protein</fullName>
    </submittedName>
</protein>
<name>A0AAV0RT81_9ROSI</name>
<feature type="non-terminal residue" evidence="2">
    <location>
        <position position="1"/>
    </location>
</feature>
<keyword evidence="3" id="KW-1185">Reference proteome</keyword>
<sequence length="155" mass="17137">TQAEGRTSSILPFTSRQHQARNTALPFIPSLDKQTFHFIPSSSRARHQQPPILLFSAPVATSNRAVSSFPSFPRQRAIAAVEHHNQSSRPEATQQPHHSPVIKLINSTRQPQLSSQATVLLVSTSIVIILLVSISYTTPIVTGNWVIDRGAQRQF</sequence>
<keyword evidence="1" id="KW-0812">Transmembrane</keyword>